<feature type="compositionally biased region" description="Low complexity" evidence="3">
    <location>
        <begin position="426"/>
        <end position="440"/>
    </location>
</feature>
<feature type="compositionally biased region" description="Polar residues" evidence="3">
    <location>
        <begin position="248"/>
        <end position="259"/>
    </location>
</feature>
<dbReference type="SUPFAM" id="SSF57924">
    <property type="entry name" value="Inhibitor of apoptosis (IAP) repeat"/>
    <property type="match status" value="2"/>
</dbReference>
<dbReference type="Proteomes" id="UP001150238">
    <property type="component" value="Unassembled WGS sequence"/>
</dbReference>
<evidence type="ECO:0008006" key="6">
    <source>
        <dbReference type="Google" id="ProtNLM"/>
    </source>
</evidence>
<dbReference type="PANTHER" id="PTHR46771:SF5">
    <property type="entry name" value="DETERIN"/>
    <property type="match status" value="1"/>
</dbReference>
<organism evidence="4 5">
    <name type="scientific">Lentinula lateritia</name>
    <dbReference type="NCBI Taxonomy" id="40482"/>
    <lineage>
        <taxon>Eukaryota</taxon>
        <taxon>Fungi</taxon>
        <taxon>Dikarya</taxon>
        <taxon>Basidiomycota</taxon>
        <taxon>Agaricomycotina</taxon>
        <taxon>Agaricomycetes</taxon>
        <taxon>Agaricomycetidae</taxon>
        <taxon>Agaricales</taxon>
        <taxon>Marasmiineae</taxon>
        <taxon>Omphalotaceae</taxon>
        <taxon>Lentinula</taxon>
    </lineage>
</organism>
<reference evidence="4" key="1">
    <citation type="submission" date="2022-08" db="EMBL/GenBank/DDBJ databases">
        <authorList>
            <consortium name="DOE Joint Genome Institute"/>
            <person name="Min B."/>
            <person name="Riley R."/>
            <person name="Sierra-Patev S."/>
            <person name="Naranjo-Ortiz M."/>
            <person name="Looney B."/>
            <person name="Konkel Z."/>
            <person name="Slot J.C."/>
            <person name="Sakamoto Y."/>
            <person name="Steenwyk J.L."/>
            <person name="Rokas A."/>
            <person name="Carro J."/>
            <person name="Camarero S."/>
            <person name="Ferreira P."/>
            <person name="Molpeceres G."/>
            <person name="Ruiz-Duenas F.J."/>
            <person name="Serrano A."/>
            <person name="Henrissat B."/>
            <person name="Drula E."/>
            <person name="Hughes K.W."/>
            <person name="Mata J.L."/>
            <person name="Ishikawa N.K."/>
            <person name="Vargas-Isla R."/>
            <person name="Ushijima S."/>
            <person name="Smith C.A."/>
            <person name="Ahrendt S."/>
            <person name="Andreopoulos W."/>
            <person name="He G."/>
            <person name="Labutti K."/>
            <person name="Lipzen A."/>
            <person name="Ng V."/>
            <person name="Sandor L."/>
            <person name="Barry K."/>
            <person name="Martinez A.T."/>
            <person name="Xiao Y."/>
            <person name="Gibbons J.G."/>
            <person name="Terashima K."/>
            <person name="Hibbett D.S."/>
            <person name="Grigoriev I.V."/>
        </authorList>
    </citation>
    <scope>NUCLEOTIDE SEQUENCE</scope>
    <source>
        <strain evidence="4">Sp2 HRB7682 ss15</strain>
    </source>
</reference>
<dbReference type="InterPro" id="IPR051190">
    <property type="entry name" value="Baculoviral_IAP"/>
</dbReference>
<evidence type="ECO:0000256" key="1">
    <source>
        <dbReference type="ARBA" id="ARBA00022723"/>
    </source>
</evidence>
<feature type="compositionally biased region" description="Pro residues" evidence="3">
    <location>
        <begin position="615"/>
        <end position="625"/>
    </location>
</feature>
<feature type="region of interest" description="Disordered" evidence="3">
    <location>
        <begin position="1"/>
        <end position="25"/>
    </location>
</feature>
<dbReference type="SMART" id="SM00238">
    <property type="entry name" value="BIR"/>
    <property type="match status" value="2"/>
</dbReference>
<evidence type="ECO:0000313" key="4">
    <source>
        <dbReference type="EMBL" id="KAJ4473278.1"/>
    </source>
</evidence>
<feature type="compositionally biased region" description="Low complexity" evidence="3">
    <location>
        <begin position="316"/>
        <end position="329"/>
    </location>
</feature>
<evidence type="ECO:0000256" key="2">
    <source>
        <dbReference type="ARBA" id="ARBA00022833"/>
    </source>
</evidence>
<feature type="compositionally biased region" description="Acidic residues" evidence="3">
    <location>
        <begin position="846"/>
        <end position="858"/>
    </location>
</feature>
<proteinExistence type="predicted"/>
<feature type="region of interest" description="Disordered" evidence="3">
    <location>
        <begin position="184"/>
        <end position="467"/>
    </location>
</feature>
<keyword evidence="2" id="KW-0862">Zinc</keyword>
<protein>
    <recommendedName>
        <fullName evidence="6">BIR-domain-containing protein</fullName>
    </recommendedName>
</protein>
<feature type="compositionally biased region" description="Low complexity" evidence="3">
    <location>
        <begin position="660"/>
        <end position="677"/>
    </location>
</feature>
<evidence type="ECO:0000313" key="5">
    <source>
        <dbReference type="Proteomes" id="UP001150238"/>
    </source>
</evidence>
<feature type="compositionally biased region" description="Polar residues" evidence="3">
    <location>
        <begin position="770"/>
        <end position="781"/>
    </location>
</feature>
<feature type="compositionally biased region" description="Basic residues" evidence="3">
    <location>
        <begin position="217"/>
        <end position="227"/>
    </location>
</feature>
<name>A0A9W9A495_9AGAR</name>
<reference evidence="4" key="2">
    <citation type="journal article" date="2023" name="Proc. Natl. Acad. Sci. U.S.A.">
        <title>A global phylogenomic analysis of the shiitake genus Lentinula.</title>
        <authorList>
            <person name="Sierra-Patev S."/>
            <person name="Min B."/>
            <person name="Naranjo-Ortiz M."/>
            <person name="Looney B."/>
            <person name="Konkel Z."/>
            <person name="Slot J.C."/>
            <person name="Sakamoto Y."/>
            <person name="Steenwyk J.L."/>
            <person name="Rokas A."/>
            <person name="Carro J."/>
            <person name="Camarero S."/>
            <person name="Ferreira P."/>
            <person name="Molpeceres G."/>
            <person name="Ruiz-Duenas F.J."/>
            <person name="Serrano A."/>
            <person name="Henrissat B."/>
            <person name="Drula E."/>
            <person name="Hughes K.W."/>
            <person name="Mata J.L."/>
            <person name="Ishikawa N.K."/>
            <person name="Vargas-Isla R."/>
            <person name="Ushijima S."/>
            <person name="Smith C.A."/>
            <person name="Donoghue J."/>
            <person name="Ahrendt S."/>
            <person name="Andreopoulos W."/>
            <person name="He G."/>
            <person name="LaButti K."/>
            <person name="Lipzen A."/>
            <person name="Ng V."/>
            <person name="Riley R."/>
            <person name="Sandor L."/>
            <person name="Barry K."/>
            <person name="Martinez A.T."/>
            <person name="Xiao Y."/>
            <person name="Gibbons J.G."/>
            <person name="Terashima K."/>
            <person name="Grigoriev I.V."/>
            <person name="Hibbett D."/>
        </authorList>
    </citation>
    <scope>NUCLEOTIDE SEQUENCE</scope>
    <source>
        <strain evidence="4">Sp2 HRB7682 ss15</strain>
    </source>
</reference>
<feature type="compositionally biased region" description="Polar residues" evidence="3">
    <location>
        <begin position="576"/>
        <end position="592"/>
    </location>
</feature>
<feature type="compositionally biased region" description="Low complexity" evidence="3">
    <location>
        <begin position="260"/>
        <end position="269"/>
    </location>
</feature>
<dbReference type="Pfam" id="PF00653">
    <property type="entry name" value="BIR"/>
    <property type="match status" value="2"/>
</dbReference>
<dbReference type="CDD" id="cd00022">
    <property type="entry name" value="BIR"/>
    <property type="match status" value="2"/>
</dbReference>
<feature type="compositionally biased region" description="Basic and acidic residues" evidence="3">
    <location>
        <begin position="1"/>
        <end position="12"/>
    </location>
</feature>
<accession>A0A9W9A495</accession>
<feature type="compositionally biased region" description="Polar residues" evidence="3">
    <location>
        <begin position="879"/>
        <end position="891"/>
    </location>
</feature>
<dbReference type="Gene3D" id="1.10.1170.10">
    <property type="entry name" value="Inhibitor Of Apoptosis Protein (2mihbC-IAP-1), Chain A"/>
    <property type="match status" value="2"/>
</dbReference>
<evidence type="ECO:0000256" key="3">
    <source>
        <dbReference type="SAM" id="MobiDB-lite"/>
    </source>
</evidence>
<dbReference type="AlphaFoldDB" id="A0A9W9A495"/>
<feature type="compositionally biased region" description="Basic residues" evidence="3">
    <location>
        <begin position="415"/>
        <end position="425"/>
    </location>
</feature>
<feature type="region of interest" description="Disordered" evidence="3">
    <location>
        <begin position="799"/>
        <end position="918"/>
    </location>
</feature>
<feature type="compositionally biased region" description="Low complexity" evidence="3">
    <location>
        <begin position="505"/>
        <end position="531"/>
    </location>
</feature>
<dbReference type="PANTHER" id="PTHR46771">
    <property type="entry name" value="DETERIN"/>
    <property type="match status" value="1"/>
</dbReference>
<feature type="region of interest" description="Disordered" evidence="3">
    <location>
        <begin position="748"/>
        <end position="783"/>
    </location>
</feature>
<dbReference type="EMBL" id="JANVFS010000025">
    <property type="protein sequence ID" value="KAJ4473278.1"/>
    <property type="molecule type" value="Genomic_DNA"/>
</dbReference>
<sequence length="986" mass="107497">MDVFKTRLESFTRPKRGKGGAKSQSHLKWPHPEYFLATPETLAEAGFYFDPSSEDKDNVTCYMCGKELSEWDEKDNPFEIHFKKCGKKCAWANVRCGLGAEMDPDGRFVFTDKNRLPTSKAMEKARLDTFLFGDGWIHDQERNHGASSKKMAKAGFVHSPHDAHDDTAVCIYCGISLSGWDADDDPTEEHRDRVKKAGNPCPMFPDIVFAPPPLKSSKSHTRSKSKSSHVDVTMPIKTYDGSDDETITSHTTRTGSVASTSTAKTPKAPRTAKKGAKTPRSRSVSRTRNIPVEADDEDDVEDLPPPAAKTSRKAPTTTTRSRSISRTRSVASIVDSDGGTGTEDEVSLKRSTSTRSKGKAKETGTSSRSTDDEGGVSSKKKSSKGRSQSKTRVSVIPEDMSDNGAVEPPPPPPKSTKKSVARKPSTRTGAASKSTSSAKSNHQHETDQDSDVLEPAPSSKGTKPISNSVAAAATLFDDNVEIDITEQIHDPQPVRPTRTTRKSTKPPVGLGTSTTTKKSTLTRSASAASVRGAKSRAKEEVDDDDDPLDDIHMHVPPISPPSVELGLKAEGESQRESVPQLSAAKPTNSQRKLNTEKKLPPVNLKTDFSDQDAVLPPPPVPPRSPSRPKTKPLPTHTPETDDGGEAVPERHTEEKKPVERSGMSSRSRSGTRESSSTDTNSKEPMSKPTTLLKSATMKKKGSFLNSRSSTQSRTGVSIDQVMNISSDEGDEDEVENVIRMVEPVKTKSRILTHVKPPPQGKTEGKDAPALTSTTDPTSNDSLVPAWGSVQAKIAQIEKTVETESGTSGRISPFKPKLASTNSFRDELKPDVSTVKTSEVEDRDVQMDEPSDLANDEINEEAKEDVREVSPLPRPAVTPPRSQQQQAPTSPFKTPFRFGMGPGNPFNVPPTPGAPMESIPAGIPIPLSREPFVPTQELSETELSMTVEEWVRYHMQIEYDKFKEDGEREIDAFLRTAEQVRKTIEAL</sequence>
<feature type="region of interest" description="Disordered" evidence="3">
    <location>
        <begin position="483"/>
        <end position="719"/>
    </location>
</feature>
<feature type="compositionally biased region" description="Basic residues" evidence="3">
    <location>
        <begin position="378"/>
        <end position="389"/>
    </location>
</feature>
<gene>
    <name evidence="4" type="ORF">C8J55DRAFT_543327</name>
</gene>
<dbReference type="GO" id="GO:0046872">
    <property type="term" value="F:metal ion binding"/>
    <property type="evidence" value="ECO:0007669"/>
    <property type="project" value="UniProtKB-KW"/>
</dbReference>
<feature type="compositionally biased region" description="Basic and acidic residues" evidence="3">
    <location>
        <begin position="647"/>
        <end position="659"/>
    </location>
</feature>
<feature type="compositionally biased region" description="Polar residues" evidence="3">
    <location>
        <begin position="703"/>
        <end position="719"/>
    </location>
</feature>
<dbReference type="InterPro" id="IPR001370">
    <property type="entry name" value="BIR_rpt"/>
</dbReference>
<dbReference type="PROSITE" id="PS50143">
    <property type="entry name" value="BIR_REPEAT_2"/>
    <property type="match status" value="2"/>
</dbReference>
<keyword evidence="1" id="KW-0479">Metal-binding</keyword>
<feature type="compositionally biased region" description="Basic residues" evidence="3">
    <location>
        <begin position="270"/>
        <end position="285"/>
    </location>
</feature>
<feature type="compositionally biased region" description="Acidic residues" evidence="3">
    <location>
        <begin position="293"/>
        <end position="302"/>
    </location>
</feature>
<comment type="caution">
    <text evidence="4">The sequence shown here is derived from an EMBL/GenBank/DDBJ whole genome shotgun (WGS) entry which is preliminary data.</text>
</comment>